<feature type="transmembrane region" description="Helical" evidence="1">
    <location>
        <begin position="186"/>
        <end position="209"/>
    </location>
</feature>
<dbReference type="Proteomes" id="UP001107961">
    <property type="component" value="Unassembled WGS sequence"/>
</dbReference>
<gene>
    <name evidence="2" type="ORF">LZG35_17590</name>
</gene>
<feature type="transmembrane region" description="Helical" evidence="1">
    <location>
        <begin position="372"/>
        <end position="392"/>
    </location>
</feature>
<protein>
    <submittedName>
        <fullName evidence="2">PepSY domain-containing protein</fullName>
    </submittedName>
</protein>
<feature type="transmembrane region" description="Helical" evidence="1">
    <location>
        <begin position="12"/>
        <end position="36"/>
    </location>
</feature>
<evidence type="ECO:0000313" key="2">
    <source>
        <dbReference type="EMBL" id="MCE7510455.1"/>
    </source>
</evidence>
<evidence type="ECO:0000256" key="1">
    <source>
        <dbReference type="SAM" id="Phobius"/>
    </source>
</evidence>
<dbReference type="AlphaFoldDB" id="A0A9Q3W4J9"/>
<dbReference type="PANTHER" id="PTHR34219:SF1">
    <property type="entry name" value="PEPSY DOMAIN-CONTAINING PROTEIN"/>
    <property type="match status" value="1"/>
</dbReference>
<proteinExistence type="predicted"/>
<reference evidence="2" key="1">
    <citation type="submission" date="2022-01" db="EMBL/GenBank/DDBJ databases">
        <authorList>
            <person name="Karlyshev A.V."/>
            <person name="Jaspars M."/>
        </authorList>
    </citation>
    <scope>NUCLEOTIDE SEQUENCE</scope>
    <source>
        <strain evidence="2">AGSA3-2</strain>
    </source>
</reference>
<dbReference type="PANTHER" id="PTHR34219">
    <property type="entry name" value="IRON-REGULATED INNER MEMBRANE PROTEIN-RELATED"/>
    <property type="match status" value="1"/>
</dbReference>
<comment type="caution">
    <text evidence="2">The sequence shown here is derived from an EMBL/GenBank/DDBJ whole genome shotgun (WGS) entry which is preliminary data.</text>
</comment>
<sequence length="450" mass="49246">MARNGYATVWRWHFYAGLFTAPFLLILAITGALYLFNDELNDLIYPQLRFAPSGDAVLPAGDLVAAVREAYPRDTVTRIDMPVSPGGTAMAFVTPEQGEPLRVFVDPGDGTILGDVIYARTLVGFADVMHGSLLLGRGGDALVELAASWALVLVITGLYLWWPRGRRSRAFRFDRRTRGRKRWREIHRLVGVYTAVMIVFLIITGLPWASFWGDRVLSPVSNAMGLGYPPQLRHHGGGEASAEPVKTMVDTLGDAPWALQQAPLPHVHHHHGEHGGELDTSTAAINRVHDILAGQGLPYGYRLSIPTDVGDPYSAYTYPDRPQGQRTLHVDSGGHRLLVNVGFDDYGAIAKAVELGVALHMGNYFGRANQIVMLLTCVAIVALVITGVVMWWRRRPAGGFGAPDSPPIRKRYWLAITLTLLALLPLAGLSLLLVLALEKGMMARRRSVAG</sequence>
<dbReference type="EMBL" id="JAJVKT010000024">
    <property type="protein sequence ID" value="MCE7510455.1"/>
    <property type="molecule type" value="Genomic_DNA"/>
</dbReference>
<evidence type="ECO:0000313" key="3">
    <source>
        <dbReference type="Proteomes" id="UP001107961"/>
    </source>
</evidence>
<accession>A0A9Q3W4J9</accession>
<keyword evidence="3" id="KW-1185">Reference proteome</keyword>
<keyword evidence="1" id="KW-0472">Membrane</keyword>
<dbReference type="Pfam" id="PF03929">
    <property type="entry name" value="PepSY_TM"/>
    <property type="match status" value="1"/>
</dbReference>
<name>A0A9Q3W4J9_9GAMM</name>
<feature type="transmembrane region" description="Helical" evidence="1">
    <location>
        <begin position="141"/>
        <end position="162"/>
    </location>
</feature>
<organism evidence="2 3">
    <name type="scientific">Alloalcanivorax xenomutans</name>
    <dbReference type="NCBI Taxonomy" id="1094342"/>
    <lineage>
        <taxon>Bacteria</taxon>
        <taxon>Pseudomonadati</taxon>
        <taxon>Pseudomonadota</taxon>
        <taxon>Gammaproteobacteria</taxon>
        <taxon>Oceanospirillales</taxon>
        <taxon>Alcanivoracaceae</taxon>
        <taxon>Alloalcanivorax</taxon>
    </lineage>
</organism>
<keyword evidence="1" id="KW-0812">Transmembrane</keyword>
<dbReference type="KEGG" id="axe:P40_06955"/>
<feature type="transmembrane region" description="Helical" evidence="1">
    <location>
        <begin position="412"/>
        <end position="437"/>
    </location>
</feature>
<dbReference type="RefSeq" id="WP_080530678.1">
    <property type="nucleotide sequence ID" value="NZ_CP012331.1"/>
</dbReference>
<dbReference type="InterPro" id="IPR005625">
    <property type="entry name" value="PepSY-ass_TM"/>
</dbReference>
<keyword evidence="1" id="KW-1133">Transmembrane helix</keyword>